<gene>
    <name evidence="3" type="ORF">FNB15_18135</name>
</gene>
<dbReference type="RefSeq" id="WP_144258065.1">
    <property type="nucleotide sequence ID" value="NZ_CP041636.1"/>
</dbReference>
<keyword evidence="1" id="KW-0472">Membrane</keyword>
<evidence type="ECO:0000256" key="1">
    <source>
        <dbReference type="SAM" id="Phobius"/>
    </source>
</evidence>
<proteinExistence type="predicted"/>
<protein>
    <submittedName>
        <fullName evidence="3">Tripartite tricarboxylate transporter TctB family protein</fullName>
    </submittedName>
</protein>
<evidence type="ECO:0000259" key="2">
    <source>
        <dbReference type="Pfam" id="PF07331"/>
    </source>
</evidence>
<keyword evidence="1" id="KW-1133">Transmembrane helix</keyword>
<feature type="transmembrane region" description="Helical" evidence="1">
    <location>
        <begin position="121"/>
        <end position="142"/>
    </location>
</feature>
<keyword evidence="1" id="KW-0812">Transmembrane</keyword>
<dbReference type="KEGG" id="fer:FNB15_18135"/>
<dbReference type="EMBL" id="CP041636">
    <property type="protein sequence ID" value="QDO99069.1"/>
    <property type="molecule type" value="Genomic_DNA"/>
</dbReference>
<dbReference type="Pfam" id="PF07331">
    <property type="entry name" value="TctB"/>
    <property type="match status" value="1"/>
</dbReference>
<dbReference type="Proteomes" id="UP000317496">
    <property type="component" value="Chromosome"/>
</dbReference>
<accession>A0A516H5J5</accession>
<keyword evidence="4" id="KW-1185">Reference proteome</keyword>
<dbReference type="AlphaFoldDB" id="A0A516H5J5"/>
<evidence type="ECO:0000313" key="3">
    <source>
        <dbReference type="EMBL" id="QDO99069.1"/>
    </source>
</evidence>
<feature type="domain" description="DUF1468" evidence="2">
    <location>
        <begin position="8"/>
        <end position="147"/>
    </location>
</feature>
<dbReference type="InterPro" id="IPR009936">
    <property type="entry name" value="DUF1468"/>
</dbReference>
<feature type="transmembrane region" description="Helical" evidence="1">
    <location>
        <begin position="82"/>
        <end position="115"/>
    </location>
</feature>
<dbReference type="OrthoDB" id="6174504at2"/>
<sequence length="156" mass="17127">MRIHDALSGLLLALLAVAILVTVSQYPPIPGQNVGPSAFPGLVAMLLLGCSLLLIWRGLRGERMPLVVMGAWTRSTPHLINFLLVIASLLFYIFCSTFLGFIITGVLILAVLFYALGVRQVLVLPIAIIATLVIHTVFYKFLRVPLPWGLLQGLHW</sequence>
<organism evidence="3 4">
    <name type="scientific">Ferrovibrio terrae</name>
    <dbReference type="NCBI Taxonomy" id="2594003"/>
    <lineage>
        <taxon>Bacteria</taxon>
        <taxon>Pseudomonadati</taxon>
        <taxon>Pseudomonadota</taxon>
        <taxon>Alphaproteobacteria</taxon>
        <taxon>Rhodospirillales</taxon>
        <taxon>Rhodospirillaceae</taxon>
        <taxon>Ferrovibrio</taxon>
    </lineage>
</organism>
<name>A0A516H5J5_9PROT</name>
<reference evidence="3 4" key="1">
    <citation type="submission" date="2019-07" db="EMBL/GenBank/DDBJ databases">
        <title>Genome sequencing for Ferrovibrio sp. K5.</title>
        <authorList>
            <person name="Park S.-J."/>
        </authorList>
    </citation>
    <scope>NUCLEOTIDE SEQUENCE [LARGE SCALE GENOMIC DNA]</scope>
    <source>
        <strain evidence="3 4">K5</strain>
    </source>
</reference>
<evidence type="ECO:0000313" key="4">
    <source>
        <dbReference type="Proteomes" id="UP000317496"/>
    </source>
</evidence>
<feature type="transmembrane region" description="Helical" evidence="1">
    <location>
        <begin position="41"/>
        <end position="59"/>
    </location>
</feature>